<dbReference type="EMBL" id="BAAAEJ010000003">
    <property type="protein sequence ID" value="GAA0385485.1"/>
    <property type="molecule type" value="Genomic_DNA"/>
</dbReference>
<protein>
    <submittedName>
        <fullName evidence="1">CoA transferase subunit A</fullName>
    </submittedName>
</protein>
<organism evidence="1 2">
    <name type="scientific">Brevundimonas terrae</name>
    <dbReference type="NCBI Taxonomy" id="363631"/>
    <lineage>
        <taxon>Bacteria</taxon>
        <taxon>Pseudomonadati</taxon>
        <taxon>Pseudomonadota</taxon>
        <taxon>Alphaproteobacteria</taxon>
        <taxon>Caulobacterales</taxon>
        <taxon>Caulobacteraceae</taxon>
        <taxon>Brevundimonas</taxon>
    </lineage>
</organism>
<comment type="caution">
    <text evidence="1">The sequence shown here is derived from an EMBL/GenBank/DDBJ whole genome shotgun (WGS) entry which is preliminary data.</text>
</comment>
<keyword evidence="2" id="KW-1185">Reference proteome</keyword>
<dbReference type="Pfam" id="PF01144">
    <property type="entry name" value="CoA_trans"/>
    <property type="match status" value="1"/>
</dbReference>
<dbReference type="PANTHER" id="PTHR43293">
    <property type="entry name" value="ACETATE COA-TRANSFERASE YDIF"/>
    <property type="match status" value="1"/>
</dbReference>
<reference evidence="2" key="1">
    <citation type="journal article" date="2019" name="Int. J. Syst. Evol. Microbiol.">
        <title>The Global Catalogue of Microorganisms (GCM) 10K type strain sequencing project: providing services to taxonomists for standard genome sequencing and annotation.</title>
        <authorList>
            <consortium name="The Broad Institute Genomics Platform"/>
            <consortium name="The Broad Institute Genome Sequencing Center for Infectious Disease"/>
            <person name="Wu L."/>
            <person name="Ma J."/>
        </authorList>
    </citation>
    <scope>NUCLEOTIDE SEQUENCE [LARGE SCALE GENOMIC DNA]</scope>
    <source>
        <strain evidence="2">JCM 13476</strain>
    </source>
</reference>
<gene>
    <name evidence="1" type="ORF">GCM10009093_10460</name>
</gene>
<evidence type="ECO:0000313" key="1">
    <source>
        <dbReference type="EMBL" id="GAA0385485.1"/>
    </source>
</evidence>
<dbReference type="RefSeq" id="WP_167174204.1">
    <property type="nucleotide sequence ID" value="NZ_BAAAEJ010000003.1"/>
</dbReference>
<dbReference type="SMART" id="SM00882">
    <property type="entry name" value="CoA_trans"/>
    <property type="match status" value="1"/>
</dbReference>
<dbReference type="Gene3D" id="3.40.1080.10">
    <property type="entry name" value="Glutaconate Coenzyme A-transferase"/>
    <property type="match status" value="1"/>
</dbReference>
<proteinExistence type="predicted"/>
<name>A0ABP3HZ77_9CAUL</name>
<dbReference type="PANTHER" id="PTHR43293:SF3">
    <property type="entry name" value="CHOLESTEROL RING-CLEAVING HYDROLASE IPDB SUBUNIT"/>
    <property type="match status" value="1"/>
</dbReference>
<evidence type="ECO:0000313" key="2">
    <source>
        <dbReference type="Proteomes" id="UP001500791"/>
    </source>
</evidence>
<dbReference type="InterPro" id="IPR004165">
    <property type="entry name" value="CoA_trans_fam_I"/>
</dbReference>
<dbReference type="Gene3D" id="3.30.30.40">
    <property type="match status" value="1"/>
</dbReference>
<keyword evidence="1" id="KW-0808">Transferase</keyword>
<sequence>MADKRMTLDDIVDQLEDGMTIGLGGWATRRKPMALARAIARSKLKDLTLMTYGGPDIGILAATGKIKKLIFSFVSMDQIPLDPHFRAARQAGGFDILELDEGHYQMALMAAAMQVPFMATRIGLGTDLIKQPELSKTVTSPFEDAETLVAVPAIPLDAALIHVHRSDERGNVLTLSPDPLFDEILARAAKRTFVTTEKLVTTAELDMRANSRFNIIDRALVAGVAEVPFGAHPTSAEPDYHIDMEHLKTYCDAATSPELLSEYRQRFVDVPHETYVAAVGGVDAIRALRKPAY</sequence>
<dbReference type="Proteomes" id="UP001500791">
    <property type="component" value="Unassembled WGS sequence"/>
</dbReference>
<dbReference type="GO" id="GO:0016740">
    <property type="term" value="F:transferase activity"/>
    <property type="evidence" value="ECO:0007669"/>
    <property type="project" value="UniProtKB-KW"/>
</dbReference>
<accession>A0ABP3HZ77</accession>
<dbReference type="SUPFAM" id="SSF100950">
    <property type="entry name" value="NagB/RpiA/CoA transferase-like"/>
    <property type="match status" value="1"/>
</dbReference>
<dbReference type="InterPro" id="IPR037171">
    <property type="entry name" value="NagB/RpiA_transferase-like"/>
</dbReference>